<dbReference type="GO" id="GO:0006310">
    <property type="term" value="P:DNA recombination"/>
    <property type="evidence" value="ECO:0007669"/>
    <property type="project" value="UniProtKB-KW"/>
</dbReference>
<evidence type="ECO:0000256" key="2">
    <source>
        <dbReference type="ARBA" id="ARBA00022908"/>
    </source>
</evidence>
<evidence type="ECO:0000256" key="1">
    <source>
        <dbReference type="ARBA" id="ARBA00008857"/>
    </source>
</evidence>
<gene>
    <name evidence="5" type="ORF">DBO86_12870</name>
</gene>
<dbReference type="EMBL" id="QASO01000075">
    <property type="protein sequence ID" value="PTU78669.1"/>
    <property type="molecule type" value="Genomic_DNA"/>
</dbReference>
<name>A0A2T5PLR5_ECTOL</name>
<dbReference type="AlphaFoldDB" id="A0A2T5PLR5"/>
<dbReference type="SUPFAM" id="SSF56349">
    <property type="entry name" value="DNA breaking-rejoining enzymes"/>
    <property type="match status" value="1"/>
</dbReference>
<keyword evidence="2" id="KW-0229">DNA integration</keyword>
<sequence>MAAFENPAHRGRLVVIPQVNEAFADLHFNQQPNGSLPITINGIEASVQGYQVNEALSDSVSSSVYNLPFLFHRNGEPWVEANSYILYLVKDKHPQNRPTDDARRKASRLLDYLLFCENNDIDWLDFSGRRLTQRPTYRYHRYLIDMPGRGERVANQYTGVVYNFYKFVSQYWHDLDMSRVDTVREISVHVNGAYGLSKYIKVEKRSQTQPYNRKRNIPLGFVDDEGESLRPLTNVQLAELVKIIELDSWSAQERLIILFAAMTGARKQTVLTLRVKHIKALMEGFLQSDGTYLLKAGPKTDIDTKNSKPQTLYVPKQLAEDLLTYVESPYAKRRRRKFQAAYALKYPELDVMAEDDVYVFLSEQNNCYYMASTDPRYCYAKTRPVGQVTDTLKKKILQSSSPEFSRDFTYHWLRATFAYQMYQRLTPRLKDGSLQPGDEISIIQSRMHHERRETTENYLKLFTIIPEKIRAQEEYENELFKLSAYSDLILGDDDAR</sequence>
<organism evidence="5 6">
    <name type="scientific">Ectopseudomonas oleovorans</name>
    <name type="common">Pseudomonas oleovorans</name>
    <dbReference type="NCBI Taxonomy" id="301"/>
    <lineage>
        <taxon>Bacteria</taxon>
        <taxon>Pseudomonadati</taxon>
        <taxon>Pseudomonadota</taxon>
        <taxon>Gammaproteobacteria</taxon>
        <taxon>Pseudomonadales</taxon>
        <taxon>Pseudomonadaceae</taxon>
        <taxon>Ectopseudomonas</taxon>
    </lineage>
</organism>
<protein>
    <submittedName>
        <fullName evidence="5">Integrase</fullName>
    </submittedName>
</protein>
<reference evidence="5 6" key="1">
    <citation type="submission" date="2018-04" db="EMBL/GenBank/DDBJ databases">
        <title>Pseudomonas sp. nov., isolated from mangrove soil.</title>
        <authorList>
            <person name="Chen C."/>
        </authorList>
    </citation>
    <scope>NUCLEOTIDE SEQUENCE [LARGE SCALE GENOMIC DNA]</scope>
    <source>
        <strain evidence="5 6">JCM 14246</strain>
    </source>
</reference>
<evidence type="ECO:0000313" key="6">
    <source>
        <dbReference type="Proteomes" id="UP000244052"/>
    </source>
</evidence>
<keyword evidence="4" id="KW-0233">DNA recombination</keyword>
<dbReference type="GO" id="GO:0015074">
    <property type="term" value="P:DNA integration"/>
    <property type="evidence" value="ECO:0007669"/>
    <property type="project" value="UniProtKB-KW"/>
</dbReference>
<dbReference type="InterPro" id="IPR050090">
    <property type="entry name" value="Tyrosine_recombinase_XerCD"/>
</dbReference>
<dbReference type="Proteomes" id="UP000244052">
    <property type="component" value="Unassembled WGS sequence"/>
</dbReference>
<keyword evidence="6" id="KW-1185">Reference proteome</keyword>
<dbReference type="GO" id="GO:0003677">
    <property type="term" value="F:DNA binding"/>
    <property type="evidence" value="ECO:0007669"/>
    <property type="project" value="UniProtKB-KW"/>
</dbReference>
<dbReference type="CDD" id="cd00397">
    <property type="entry name" value="DNA_BRE_C"/>
    <property type="match status" value="1"/>
</dbReference>
<proteinExistence type="inferred from homology"/>
<dbReference type="InterPro" id="IPR013762">
    <property type="entry name" value="Integrase-like_cat_sf"/>
</dbReference>
<dbReference type="RefSeq" id="WP_108233860.1">
    <property type="nucleotide sequence ID" value="NZ_QASO01000075.1"/>
</dbReference>
<evidence type="ECO:0000256" key="4">
    <source>
        <dbReference type="ARBA" id="ARBA00023172"/>
    </source>
</evidence>
<comment type="similarity">
    <text evidence="1">Belongs to the 'phage' integrase family.</text>
</comment>
<dbReference type="Gene3D" id="1.10.443.10">
    <property type="entry name" value="Intergrase catalytic core"/>
    <property type="match status" value="1"/>
</dbReference>
<comment type="caution">
    <text evidence="5">The sequence shown here is derived from an EMBL/GenBank/DDBJ whole genome shotgun (WGS) entry which is preliminary data.</text>
</comment>
<dbReference type="PANTHER" id="PTHR30349">
    <property type="entry name" value="PHAGE INTEGRASE-RELATED"/>
    <property type="match status" value="1"/>
</dbReference>
<evidence type="ECO:0000256" key="3">
    <source>
        <dbReference type="ARBA" id="ARBA00023125"/>
    </source>
</evidence>
<dbReference type="InterPro" id="IPR011010">
    <property type="entry name" value="DNA_brk_join_enz"/>
</dbReference>
<evidence type="ECO:0000313" key="5">
    <source>
        <dbReference type="EMBL" id="PTU78669.1"/>
    </source>
</evidence>
<keyword evidence="3" id="KW-0238">DNA-binding</keyword>
<dbReference type="PANTHER" id="PTHR30349:SF41">
    <property type="entry name" value="INTEGRASE_RECOMBINASE PROTEIN MJ0367-RELATED"/>
    <property type="match status" value="1"/>
</dbReference>
<accession>A0A2T5PLR5</accession>